<dbReference type="InterPro" id="IPR036513">
    <property type="entry name" value="STAS_dom_sf"/>
</dbReference>
<feature type="domain" description="STAS" evidence="1">
    <location>
        <begin position="2"/>
        <end position="113"/>
    </location>
</feature>
<dbReference type="InterPro" id="IPR002645">
    <property type="entry name" value="STAS_dom"/>
</dbReference>
<dbReference type="Pfam" id="PF01740">
    <property type="entry name" value="STAS"/>
    <property type="match status" value="1"/>
</dbReference>
<dbReference type="PROSITE" id="PS50801">
    <property type="entry name" value="STAS"/>
    <property type="match status" value="1"/>
</dbReference>
<dbReference type="Proteomes" id="UP001569963">
    <property type="component" value="Unassembled WGS sequence"/>
</dbReference>
<dbReference type="PANTHER" id="PTHR33745">
    <property type="entry name" value="RSBT ANTAGONIST PROTEIN RSBS-RELATED"/>
    <property type="match status" value="1"/>
</dbReference>
<dbReference type="SUPFAM" id="SSF52091">
    <property type="entry name" value="SpoIIaa-like"/>
    <property type="match status" value="1"/>
</dbReference>
<sequence>MERVPILKIGEVLLVSIQVDLQDQTVLALQEDLAERIVATRARGVIIDITAVDIVDSFIGRMFATIAAMSRLMDAETVVVGMRPAVAITLVELGLSLGGIRTALDLEQGMRLLGAPLPAIGAGSLDGR</sequence>
<proteinExistence type="predicted"/>
<dbReference type="PANTHER" id="PTHR33745:SF1">
    <property type="entry name" value="RSBT ANTAGONIST PROTEIN RSBS"/>
    <property type="match status" value="1"/>
</dbReference>
<dbReference type="CDD" id="cd07041">
    <property type="entry name" value="STAS_RsbR_RsbS_like"/>
    <property type="match status" value="1"/>
</dbReference>
<comment type="caution">
    <text evidence="2">The sequence shown here is derived from an EMBL/GenBank/DDBJ whole genome shotgun (WGS) entry which is preliminary data.</text>
</comment>
<dbReference type="EMBL" id="JAXCEI010000003">
    <property type="protein sequence ID" value="MFA1538872.1"/>
    <property type="molecule type" value="Genomic_DNA"/>
</dbReference>
<dbReference type="InterPro" id="IPR051932">
    <property type="entry name" value="Bact_StressResp_Reg"/>
</dbReference>
<dbReference type="RefSeq" id="WP_371948434.1">
    <property type="nucleotide sequence ID" value="NZ_JAXCEI010000003.1"/>
</dbReference>
<gene>
    <name evidence="2" type="ORF">SM611_08030</name>
</gene>
<evidence type="ECO:0000313" key="2">
    <source>
        <dbReference type="EMBL" id="MFA1538872.1"/>
    </source>
</evidence>
<name>A0ABV4Q8B7_9ACTN</name>
<dbReference type="Gene3D" id="3.30.750.24">
    <property type="entry name" value="STAS domain"/>
    <property type="match status" value="1"/>
</dbReference>
<organism evidence="2 3">
    <name type="scientific">Actinomadura monticuli</name>
    <dbReference type="NCBI Taxonomy" id="3097367"/>
    <lineage>
        <taxon>Bacteria</taxon>
        <taxon>Bacillati</taxon>
        <taxon>Actinomycetota</taxon>
        <taxon>Actinomycetes</taxon>
        <taxon>Streptosporangiales</taxon>
        <taxon>Thermomonosporaceae</taxon>
        <taxon>Actinomadura</taxon>
    </lineage>
</organism>
<keyword evidence="3" id="KW-1185">Reference proteome</keyword>
<evidence type="ECO:0000259" key="1">
    <source>
        <dbReference type="PROSITE" id="PS50801"/>
    </source>
</evidence>
<accession>A0ABV4Q8B7</accession>
<protein>
    <submittedName>
        <fullName evidence="2">STAS domain-containing protein</fullName>
    </submittedName>
</protein>
<evidence type="ECO:0000313" key="3">
    <source>
        <dbReference type="Proteomes" id="UP001569963"/>
    </source>
</evidence>
<reference evidence="2 3" key="1">
    <citation type="submission" date="2023-11" db="EMBL/GenBank/DDBJ databases">
        <title>Actinomadura monticuli sp. nov., isolated from volcanic ash.</title>
        <authorList>
            <person name="Lee S.D."/>
            <person name="Yang H."/>
            <person name="Kim I.S."/>
        </authorList>
    </citation>
    <scope>NUCLEOTIDE SEQUENCE [LARGE SCALE GENOMIC DNA]</scope>
    <source>
        <strain evidence="2 3">DLS-62</strain>
    </source>
</reference>